<keyword evidence="2" id="KW-1185">Reference proteome</keyword>
<evidence type="ECO:0000313" key="2">
    <source>
        <dbReference type="Proteomes" id="UP001330812"/>
    </source>
</evidence>
<reference evidence="1 2" key="1">
    <citation type="journal article" date="2015" name="Int. J. Syst. Evol. Microbiol.">
        <title>Amycolatopsis rhabdoformis sp. nov., an actinomycete isolated from a tropical forest soil.</title>
        <authorList>
            <person name="Souza W.R."/>
            <person name="Silva R.E."/>
            <person name="Goodfellow M."/>
            <person name="Busarakam K."/>
            <person name="Figueiro F.S."/>
            <person name="Ferreira D."/>
            <person name="Rodrigues-Filho E."/>
            <person name="Moraes L.A.B."/>
            <person name="Zucchi T.D."/>
        </authorList>
    </citation>
    <scope>NUCLEOTIDE SEQUENCE [LARGE SCALE GENOMIC DNA]</scope>
    <source>
        <strain evidence="1 2">NCIMB 14900</strain>
    </source>
</reference>
<protein>
    <submittedName>
        <fullName evidence="1">Uncharacterized protein</fullName>
    </submittedName>
</protein>
<organism evidence="1 2">
    <name type="scientific">Amycolatopsis rhabdoformis</name>
    <dbReference type="NCBI Taxonomy" id="1448059"/>
    <lineage>
        <taxon>Bacteria</taxon>
        <taxon>Bacillati</taxon>
        <taxon>Actinomycetota</taxon>
        <taxon>Actinomycetes</taxon>
        <taxon>Pseudonocardiales</taxon>
        <taxon>Pseudonocardiaceae</taxon>
        <taxon>Amycolatopsis</taxon>
    </lineage>
</organism>
<dbReference type="RefSeq" id="WP_326834467.1">
    <property type="nucleotide sequence ID" value="NZ_CP142149.1"/>
</dbReference>
<evidence type="ECO:0000313" key="1">
    <source>
        <dbReference type="EMBL" id="WSE31660.1"/>
    </source>
</evidence>
<dbReference type="Proteomes" id="UP001330812">
    <property type="component" value="Chromosome"/>
</dbReference>
<proteinExistence type="predicted"/>
<sequence length="77" mass="8316">MSVSASMHAGTGKPRLVDVADRLQDFVVDNLRIGLPLVPATSRPARAGLVDGAATWLDRETGWRCAIGDYRRAPRAI</sequence>
<dbReference type="EMBL" id="CP142149">
    <property type="protein sequence ID" value="WSE31660.1"/>
    <property type="molecule type" value="Genomic_DNA"/>
</dbReference>
<accession>A0ABZ1IDZ8</accession>
<name>A0ABZ1IDZ8_9PSEU</name>
<gene>
    <name evidence="1" type="ORF">VSH64_05995</name>
</gene>